<name>A0A3B0Y3I6_9ZZZZ</name>
<accession>A0A3B0Y3I6</accession>
<sequence length="177" mass="20183">MQFPESAFWHYSTQIWTLPNVESTCLYLQDEFDISANILLYSCWAGDQQLCLNDDDLQILLDTIKPWQNIITPLRDSRKMMRQNLIALPSSMVKQTLENINEMELNAEHMAQLALEKALDLKQLTSCPDRTSADCCYANLNAYLQTLDNVSLDDALSSKINQLLSAVYPDTPLSQCQ</sequence>
<proteinExistence type="predicted"/>
<organism evidence="1">
    <name type="scientific">hydrothermal vent metagenome</name>
    <dbReference type="NCBI Taxonomy" id="652676"/>
    <lineage>
        <taxon>unclassified sequences</taxon>
        <taxon>metagenomes</taxon>
        <taxon>ecological metagenomes</taxon>
    </lineage>
</organism>
<gene>
    <name evidence="1" type="ORF">MNBD_GAMMA11-204</name>
</gene>
<dbReference type="AlphaFoldDB" id="A0A3B0Y3I6"/>
<evidence type="ECO:0000313" key="1">
    <source>
        <dbReference type="EMBL" id="VAW63064.1"/>
    </source>
</evidence>
<evidence type="ECO:0008006" key="2">
    <source>
        <dbReference type="Google" id="ProtNLM"/>
    </source>
</evidence>
<dbReference type="Pfam" id="PF09523">
    <property type="entry name" value="DUF2390"/>
    <property type="match status" value="1"/>
</dbReference>
<reference evidence="1" key="1">
    <citation type="submission" date="2018-06" db="EMBL/GenBank/DDBJ databases">
        <authorList>
            <person name="Zhirakovskaya E."/>
        </authorList>
    </citation>
    <scope>NUCLEOTIDE SEQUENCE</scope>
</reference>
<dbReference type="EMBL" id="UOFG01000191">
    <property type="protein sequence ID" value="VAW63064.1"/>
    <property type="molecule type" value="Genomic_DNA"/>
</dbReference>
<protein>
    <recommendedName>
        <fullName evidence="2">TIGR02444 family protein</fullName>
    </recommendedName>
</protein>
<dbReference type="InterPro" id="IPR012659">
    <property type="entry name" value="CHP02444"/>
</dbReference>
<dbReference type="NCBIfam" id="TIGR02444">
    <property type="entry name" value="TIGR02444 family protein"/>
    <property type="match status" value="1"/>
</dbReference>